<evidence type="ECO:0000256" key="1">
    <source>
        <dbReference type="SAM" id="MobiDB-lite"/>
    </source>
</evidence>
<comment type="caution">
    <text evidence="2">The sequence shown here is derived from an EMBL/GenBank/DDBJ whole genome shotgun (WGS) entry which is preliminary data.</text>
</comment>
<dbReference type="Proteomes" id="UP001175226">
    <property type="component" value="Unassembled WGS sequence"/>
</dbReference>
<protein>
    <submittedName>
        <fullName evidence="2">Uncharacterized protein</fullName>
    </submittedName>
</protein>
<evidence type="ECO:0000313" key="2">
    <source>
        <dbReference type="EMBL" id="KAK0421778.1"/>
    </source>
</evidence>
<evidence type="ECO:0000313" key="3">
    <source>
        <dbReference type="Proteomes" id="UP001175226"/>
    </source>
</evidence>
<name>A0AA39ICC8_9AGAR</name>
<dbReference type="AlphaFoldDB" id="A0AA39ICC8"/>
<feature type="region of interest" description="Disordered" evidence="1">
    <location>
        <begin position="1"/>
        <end position="31"/>
    </location>
</feature>
<sequence>MSIPPPSFMAGPPLAPTIPLNQRKNKTHSDNENKACLATWSLLCKRAMNTLVKADNKDRLDKHAEPGCSAASSLASLLTTEGSQHTSTLPTSPQKFFDHISAGSGQDHSEVEGALLRIPVDNSPEDVTKKCKKIFNCSEKVERQPGSSFQFEGYHAELYCLADTKQYIPLHLFTLTNIAIIHQEGDTLPMKKIQDRGHGKVMVLDVSNARFGKETDLMELQWQDASPRYVNFLSSL</sequence>
<proteinExistence type="predicted"/>
<reference evidence="2" key="1">
    <citation type="submission" date="2023-06" db="EMBL/GenBank/DDBJ databases">
        <authorList>
            <consortium name="Lawrence Berkeley National Laboratory"/>
            <person name="Ahrendt S."/>
            <person name="Sahu N."/>
            <person name="Indic B."/>
            <person name="Wong-Bajracharya J."/>
            <person name="Merenyi Z."/>
            <person name="Ke H.-M."/>
            <person name="Monk M."/>
            <person name="Kocsube S."/>
            <person name="Drula E."/>
            <person name="Lipzen A."/>
            <person name="Balint B."/>
            <person name="Henrissat B."/>
            <person name="Andreopoulos B."/>
            <person name="Martin F.M."/>
            <person name="Harder C.B."/>
            <person name="Rigling D."/>
            <person name="Ford K.L."/>
            <person name="Foster G.D."/>
            <person name="Pangilinan J."/>
            <person name="Papanicolaou A."/>
            <person name="Barry K."/>
            <person name="LaButti K."/>
            <person name="Viragh M."/>
            <person name="Koriabine M."/>
            <person name="Yan M."/>
            <person name="Riley R."/>
            <person name="Champramary S."/>
            <person name="Plett K.L."/>
            <person name="Tsai I.J."/>
            <person name="Slot J."/>
            <person name="Sipos G."/>
            <person name="Plett J."/>
            <person name="Nagy L.G."/>
            <person name="Grigoriev I.V."/>
        </authorList>
    </citation>
    <scope>NUCLEOTIDE SEQUENCE</scope>
    <source>
        <strain evidence="2">FPL87.14</strain>
    </source>
</reference>
<accession>A0AA39ICC8</accession>
<keyword evidence="3" id="KW-1185">Reference proteome</keyword>
<dbReference type="EMBL" id="JAUEPT010000310">
    <property type="protein sequence ID" value="KAK0421778.1"/>
    <property type="molecule type" value="Genomic_DNA"/>
</dbReference>
<organism evidence="2 3">
    <name type="scientific">Armillaria borealis</name>
    <dbReference type="NCBI Taxonomy" id="47425"/>
    <lineage>
        <taxon>Eukaryota</taxon>
        <taxon>Fungi</taxon>
        <taxon>Dikarya</taxon>
        <taxon>Basidiomycota</taxon>
        <taxon>Agaricomycotina</taxon>
        <taxon>Agaricomycetes</taxon>
        <taxon>Agaricomycetidae</taxon>
        <taxon>Agaricales</taxon>
        <taxon>Marasmiineae</taxon>
        <taxon>Physalacriaceae</taxon>
        <taxon>Armillaria</taxon>
    </lineage>
</organism>
<gene>
    <name evidence="2" type="ORF">EV421DRAFT_1915327</name>
</gene>